<dbReference type="EMBL" id="APAU02000031">
    <property type="protein sequence ID" value="EUB60342.1"/>
    <property type="molecule type" value="Genomic_DNA"/>
</dbReference>
<accession>W6UPX3</accession>
<comment type="caution">
    <text evidence="3">The sequence shown here is derived from an EMBL/GenBank/DDBJ whole genome shotgun (WGS) entry which is preliminary data.</text>
</comment>
<dbReference type="Proteomes" id="UP000019149">
    <property type="component" value="Unassembled WGS sequence"/>
</dbReference>
<dbReference type="GO" id="GO:0031929">
    <property type="term" value="P:TOR signaling"/>
    <property type="evidence" value="ECO:0007669"/>
    <property type="project" value="TreeGrafter"/>
</dbReference>
<dbReference type="InterPro" id="IPR007303">
    <property type="entry name" value="TIP41-like"/>
</dbReference>
<dbReference type="CTD" id="36340439"/>
<dbReference type="OrthoDB" id="10253878at2759"/>
<comment type="similarity">
    <text evidence="1">Belongs to the TIP41 family.</text>
</comment>
<keyword evidence="4" id="KW-1185">Reference proteome</keyword>
<dbReference type="PANTHER" id="PTHR21021">
    <property type="entry name" value="GAF/PUTATIVE CYTOSKELETAL PROTEIN"/>
    <property type="match status" value="1"/>
</dbReference>
<protein>
    <recommendedName>
        <fullName evidence="2">TIP41-like protein</fullName>
    </recommendedName>
</protein>
<dbReference type="GO" id="GO:0005829">
    <property type="term" value="C:cytosol"/>
    <property type="evidence" value="ECO:0007669"/>
    <property type="project" value="TreeGrafter"/>
</dbReference>
<dbReference type="RefSeq" id="XP_024351538.1">
    <property type="nucleotide sequence ID" value="XM_024493973.1"/>
</dbReference>
<gene>
    <name evidence="3" type="ORF">EGR_04724</name>
</gene>
<dbReference type="STRING" id="6210.W6UPX3"/>
<dbReference type="Pfam" id="PF04176">
    <property type="entry name" value="TIP41"/>
    <property type="match status" value="1"/>
</dbReference>
<dbReference type="GeneID" id="36340439"/>
<sequence length="276" mass="31927">MVPPKCCVPLSPGSQVPVFRLKFAEMDLTNIKEQYHQLGPWLIKTTESHILNASGDERELFESKLDLPCTPEMLFSKNSLSLSLRQDEREAKIEFLAIDALKLVDKSKVHVQVPAAKQWSRPHFHKYSILNPFDWTFSTTYSGTTTGDWLVQSTLEGLDQKFIRSRDPILLFGSINLFEDELGDNGISLLNVKIRVMPTGFFVLQRFFLRVDGCLLRIWDTRLQWRLGDKYVLREVKRLESEMWLPTMVGVQADDAEQLCKQVVEHRTEKLFPKLL</sequence>
<evidence type="ECO:0000313" key="3">
    <source>
        <dbReference type="EMBL" id="EUB60342.1"/>
    </source>
</evidence>
<evidence type="ECO:0000256" key="1">
    <source>
        <dbReference type="ARBA" id="ARBA00006658"/>
    </source>
</evidence>
<dbReference type="AlphaFoldDB" id="W6UPX3"/>
<dbReference type="OMA" id="QPFDWTY"/>
<dbReference type="InterPro" id="IPR051330">
    <property type="entry name" value="Phosphatase_reg/MetRdx"/>
</dbReference>
<dbReference type="PANTHER" id="PTHR21021:SF16">
    <property type="entry name" value="TIP41-LIKE PROTEIN"/>
    <property type="match status" value="1"/>
</dbReference>
<organism evidence="3 4">
    <name type="scientific">Echinococcus granulosus</name>
    <name type="common">Hydatid tapeworm</name>
    <dbReference type="NCBI Taxonomy" id="6210"/>
    <lineage>
        <taxon>Eukaryota</taxon>
        <taxon>Metazoa</taxon>
        <taxon>Spiralia</taxon>
        <taxon>Lophotrochozoa</taxon>
        <taxon>Platyhelminthes</taxon>
        <taxon>Cestoda</taxon>
        <taxon>Eucestoda</taxon>
        <taxon>Cyclophyllidea</taxon>
        <taxon>Taeniidae</taxon>
        <taxon>Echinococcus</taxon>
        <taxon>Echinococcus granulosus group</taxon>
    </lineage>
</organism>
<evidence type="ECO:0000256" key="2">
    <source>
        <dbReference type="ARBA" id="ARBA00018951"/>
    </source>
</evidence>
<reference evidence="3 4" key="1">
    <citation type="journal article" date="2013" name="Nat. Genet.">
        <title>The genome of the hydatid tapeworm Echinococcus granulosus.</title>
        <authorList>
            <person name="Zheng H."/>
            <person name="Zhang W."/>
            <person name="Zhang L."/>
            <person name="Zhang Z."/>
            <person name="Li J."/>
            <person name="Lu G."/>
            <person name="Zhu Y."/>
            <person name="Wang Y."/>
            <person name="Huang Y."/>
            <person name="Liu J."/>
            <person name="Kang H."/>
            <person name="Chen J."/>
            <person name="Wang L."/>
            <person name="Chen A."/>
            <person name="Yu S."/>
            <person name="Gao Z."/>
            <person name="Jin L."/>
            <person name="Gu W."/>
            <person name="Wang Z."/>
            <person name="Zhao L."/>
            <person name="Shi B."/>
            <person name="Wen H."/>
            <person name="Lin R."/>
            <person name="Jones M.K."/>
            <person name="Brejova B."/>
            <person name="Vinar T."/>
            <person name="Zhao G."/>
            <person name="McManus D.P."/>
            <person name="Chen Z."/>
            <person name="Zhou Y."/>
            <person name="Wang S."/>
        </authorList>
    </citation>
    <scope>NUCLEOTIDE SEQUENCE [LARGE SCALE GENOMIC DNA]</scope>
</reference>
<name>W6UPX3_ECHGR</name>
<proteinExistence type="inferred from homology"/>
<evidence type="ECO:0000313" key="4">
    <source>
        <dbReference type="Proteomes" id="UP000019149"/>
    </source>
</evidence>
<dbReference type="KEGG" id="egl:EGR_04724"/>